<feature type="compositionally biased region" description="Polar residues" evidence="2">
    <location>
        <begin position="51"/>
        <end position="60"/>
    </location>
</feature>
<comment type="caution">
    <text evidence="3">The sequence shown here is derived from an EMBL/GenBank/DDBJ whole genome shotgun (WGS) entry which is preliminary data.</text>
</comment>
<name>A0AAN7T437_9EURO</name>
<keyword evidence="4" id="KW-1185">Reference proteome</keyword>
<organism evidence="3 4">
    <name type="scientific">Lithohypha guttulata</name>
    <dbReference type="NCBI Taxonomy" id="1690604"/>
    <lineage>
        <taxon>Eukaryota</taxon>
        <taxon>Fungi</taxon>
        <taxon>Dikarya</taxon>
        <taxon>Ascomycota</taxon>
        <taxon>Pezizomycotina</taxon>
        <taxon>Eurotiomycetes</taxon>
        <taxon>Chaetothyriomycetidae</taxon>
        <taxon>Chaetothyriales</taxon>
        <taxon>Trichomeriaceae</taxon>
        <taxon>Lithohypha</taxon>
    </lineage>
</organism>
<accession>A0AAN7T437</accession>
<evidence type="ECO:0000256" key="2">
    <source>
        <dbReference type="SAM" id="MobiDB-lite"/>
    </source>
</evidence>
<feature type="coiled-coil region" evidence="1">
    <location>
        <begin position="167"/>
        <end position="260"/>
    </location>
</feature>
<dbReference type="Proteomes" id="UP001309876">
    <property type="component" value="Unassembled WGS sequence"/>
</dbReference>
<feature type="compositionally biased region" description="Polar residues" evidence="2">
    <location>
        <begin position="99"/>
        <end position="110"/>
    </location>
</feature>
<evidence type="ECO:0000256" key="1">
    <source>
        <dbReference type="SAM" id="Coils"/>
    </source>
</evidence>
<feature type="compositionally biased region" description="Polar residues" evidence="2">
    <location>
        <begin position="82"/>
        <end position="91"/>
    </location>
</feature>
<dbReference type="AlphaFoldDB" id="A0AAN7T437"/>
<evidence type="ECO:0000313" key="4">
    <source>
        <dbReference type="Proteomes" id="UP001309876"/>
    </source>
</evidence>
<feature type="region of interest" description="Disordered" evidence="2">
    <location>
        <begin position="50"/>
        <end position="112"/>
    </location>
</feature>
<dbReference type="EMBL" id="JAVRRJ010000002">
    <property type="protein sequence ID" value="KAK5089091.1"/>
    <property type="molecule type" value="Genomic_DNA"/>
</dbReference>
<feature type="compositionally biased region" description="Low complexity" evidence="2">
    <location>
        <begin position="61"/>
        <end position="78"/>
    </location>
</feature>
<evidence type="ECO:0000313" key="3">
    <source>
        <dbReference type="EMBL" id="KAK5089091.1"/>
    </source>
</evidence>
<reference evidence="3 4" key="1">
    <citation type="submission" date="2023-08" db="EMBL/GenBank/DDBJ databases">
        <title>Black Yeasts Isolated from many extreme environments.</title>
        <authorList>
            <person name="Coleine C."/>
            <person name="Stajich J.E."/>
            <person name="Selbmann L."/>
        </authorList>
    </citation>
    <scope>NUCLEOTIDE SEQUENCE [LARGE SCALE GENOMIC DNA]</scope>
    <source>
        <strain evidence="3 4">CCFEE 5910</strain>
    </source>
</reference>
<feature type="region of interest" description="Disordered" evidence="2">
    <location>
        <begin position="271"/>
        <end position="301"/>
    </location>
</feature>
<sequence>MQLNIYGAQCSIHIYNYGENQQAHGQEPKAISNPSQKVAVEQPQLTEMAANLSSQPQTPRTVSLTVPSSVSAPSLPAVGENATATLRSPSPLTLDASPSPISLPSMEPSSTPLPPTFKVPDTLLPLKKATFPPPPRYIPAIPTEKNGRMIYRPTRPPTVPENNSGFVASLLKDNKRLRDERDDLEDELEEPRKKFEDLEDKCTDLKAKLKREQDKFDKLEKQQFRTEKIQNPPMELEEDLEKERNKAADLGERISKLQQLLRQTFAKLEEKVCPDRRRPSSTISSSEPAAEKEDRADQPGCKRTFHGASFHSSSVSCASGAAYESSVMDVIDEYHSGSDTDDEELEAVKSPRLVVEVAVGVAGDLEDVCF</sequence>
<protein>
    <submittedName>
        <fullName evidence="3">Uncharacterized protein</fullName>
    </submittedName>
</protein>
<gene>
    <name evidence="3" type="ORF">LTR05_003315</name>
</gene>
<proteinExistence type="predicted"/>
<keyword evidence="1" id="KW-0175">Coiled coil</keyword>